<feature type="domain" description="YlxR" evidence="1">
    <location>
        <begin position="17"/>
        <end position="97"/>
    </location>
</feature>
<protein>
    <submittedName>
        <fullName evidence="2">DUF448 domain-containing protein</fullName>
    </submittedName>
</protein>
<name>A0ABZ2KYH7_9BACT</name>
<evidence type="ECO:0000259" key="1">
    <source>
        <dbReference type="Pfam" id="PF04296"/>
    </source>
</evidence>
<evidence type="ECO:0000313" key="3">
    <source>
        <dbReference type="Proteomes" id="UP001374803"/>
    </source>
</evidence>
<dbReference type="EMBL" id="CP089983">
    <property type="protein sequence ID" value="WXB02354.1"/>
    <property type="molecule type" value="Genomic_DNA"/>
</dbReference>
<sequence length="237" mass="24644">MSKANPQQRGHGKAHGRTCVGCGEKDSPAAFVRLVLVEDHPGAAPKAEAGADTSRVLVDVGNSSFGRGAYVHARRSCLEKACKGGLSRSFKTRVVANAADIGSEIAAGSDRRLEGLLLAARRSGYLVLGADAVCELLEQRKDVVIVVARDTKTVVSRRPIAEAIAGGRAIAWGTKEGVGRLLGRDEVALVAVTSASIASELQAVFAQGDACRFSDDESEHRAVAGLGRVSAAVSEGR</sequence>
<evidence type="ECO:0000313" key="2">
    <source>
        <dbReference type="EMBL" id="WXB02354.1"/>
    </source>
</evidence>
<organism evidence="2 3">
    <name type="scientific">Pendulispora rubella</name>
    <dbReference type="NCBI Taxonomy" id="2741070"/>
    <lineage>
        <taxon>Bacteria</taxon>
        <taxon>Pseudomonadati</taxon>
        <taxon>Myxococcota</taxon>
        <taxon>Myxococcia</taxon>
        <taxon>Myxococcales</taxon>
        <taxon>Sorangiineae</taxon>
        <taxon>Pendulisporaceae</taxon>
        <taxon>Pendulispora</taxon>
    </lineage>
</organism>
<dbReference type="Proteomes" id="UP001374803">
    <property type="component" value="Chromosome"/>
</dbReference>
<keyword evidence="3" id="KW-1185">Reference proteome</keyword>
<dbReference type="Gene3D" id="3.30.1230.10">
    <property type="entry name" value="YlxR-like"/>
    <property type="match status" value="1"/>
</dbReference>
<accession>A0ABZ2KYH7</accession>
<dbReference type="Pfam" id="PF04296">
    <property type="entry name" value="YlxR"/>
    <property type="match status" value="1"/>
</dbReference>
<dbReference type="SUPFAM" id="SSF55315">
    <property type="entry name" value="L30e-like"/>
    <property type="match status" value="1"/>
</dbReference>
<dbReference type="InterPro" id="IPR029064">
    <property type="entry name" value="Ribosomal_eL30-like_sf"/>
</dbReference>
<dbReference type="InterPro" id="IPR007393">
    <property type="entry name" value="YlxR_dom"/>
</dbReference>
<dbReference type="Gene3D" id="3.30.1330.30">
    <property type="match status" value="1"/>
</dbReference>
<dbReference type="RefSeq" id="WP_394831983.1">
    <property type="nucleotide sequence ID" value="NZ_CP089929.1"/>
</dbReference>
<proteinExistence type="predicted"/>
<dbReference type="SUPFAM" id="SSF64376">
    <property type="entry name" value="YlxR-like"/>
    <property type="match status" value="1"/>
</dbReference>
<gene>
    <name evidence="2" type="ORF">LVJ94_36245</name>
</gene>
<dbReference type="InterPro" id="IPR035931">
    <property type="entry name" value="YlxR-like_sf"/>
</dbReference>
<reference evidence="2" key="1">
    <citation type="submission" date="2021-12" db="EMBL/GenBank/DDBJ databases">
        <title>Discovery of the Pendulisporaceae a myxobacterial family with distinct sporulation behavior and unique specialized metabolism.</title>
        <authorList>
            <person name="Garcia R."/>
            <person name="Popoff A."/>
            <person name="Bader C.D."/>
            <person name="Loehr J."/>
            <person name="Walesch S."/>
            <person name="Walt C."/>
            <person name="Boldt J."/>
            <person name="Bunk B."/>
            <person name="Haeckl F.J.F.P.J."/>
            <person name="Gunesch A.P."/>
            <person name="Birkelbach J."/>
            <person name="Nuebel U."/>
            <person name="Pietschmann T."/>
            <person name="Bach T."/>
            <person name="Mueller R."/>
        </authorList>
    </citation>
    <scope>NUCLEOTIDE SEQUENCE</scope>
    <source>
        <strain evidence="2">MSr11367</strain>
    </source>
</reference>